<organism evidence="2">
    <name type="scientific">Minutocellus polymorphus</name>
    <dbReference type="NCBI Taxonomy" id="265543"/>
    <lineage>
        <taxon>Eukaryota</taxon>
        <taxon>Sar</taxon>
        <taxon>Stramenopiles</taxon>
        <taxon>Ochrophyta</taxon>
        <taxon>Bacillariophyta</taxon>
        <taxon>Mediophyceae</taxon>
        <taxon>Cymatosirophycidae</taxon>
        <taxon>Cymatosirales</taxon>
        <taxon>Cymatosiraceae</taxon>
        <taxon>Minutocellus</taxon>
    </lineage>
</organism>
<feature type="region of interest" description="Disordered" evidence="1">
    <location>
        <begin position="70"/>
        <end position="96"/>
    </location>
</feature>
<name>A0A7S0FP07_9STRA</name>
<accession>A0A7S0FP07</accession>
<dbReference type="EMBL" id="HBEJ01010970">
    <property type="protein sequence ID" value="CAD8371395.1"/>
    <property type="molecule type" value="Transcribed_RNA"/>
</dbReference>
<dbReference type="AlphaFoldDB" id="A0A7S0FP07"/>
<gene>
    <name evidence="2" type="ORF">MPOL1434_LOCUS6431</name>
</gene>
<protein>
    <submittedName>
        <fullName evidence="2">Uncharacterized protein</fullName>
    </submittedName>
</protein>
<proteinExistence type="predicted"/>
<sequence length="226" mass="25415">MPENWKETLFIWDGIFSVEKPSKEGDPSTIKWSGTWVGVDNADATKIEIPKRGAFDSNVKSDMTFEVEGTVTSTGDKDNGGAGSFKATLTEGPGWDLQDDGAENKSKHSDTVHEVFIQQLRWLGSPDKTANLVFARGNNNFAPFISVGWMRPGNRITLARRYLGEDDTRVRWEVEDLQKAVLEEICTCTDGMNVITPPWKCSVMHVKDQTAKRRKLEEKKETETEE</sequence>
<reference evidence="2" key="1">
    <citation type="submission" date="2021-01" db="EMBL/GenBank/DDBJ databases">
        <authorList>
            <person name="Corre E."/>
            <person name="Pelletier E."/>
            <person name="Niang G."/>
            <person name="Scheremetjew M."/>
            <person name="Finn R."/>
            <person name="Kale V."/>
            <person name="Holt S."/>
            <person name="Cochrane G."/>
            <person name="Meng A."/>
            <person name="Brown T."/>
            <person name="Cohen L."/>
        </authorList>
    </citation>
    <scope>NUCLEOTIDE SEQUENCE</scope>
    <source>
        <strain evidence="2">CCMP3303</strain>
    </source>
</reference>
<evidence type="ECO:0000313" key="2">
    <source>
        <dbReference type="EMBL" id="CAD8371395.1"/>
    </source>
</evidence>
<evidence type="ECO:0000256" key="1">
    <source>
        <dbReference type="SAM" id="MobiDB-lite"/>
    </source>
</evidence>